<evidence type="ECO:0000313" key="1">
    <source>
        <dbReference type="EMBL" id="GAG38572.1"/>
    </source>
</evidence>
<gene>
    <name evidence="1" type="ORF">S01H1_71070</name>
</gene>
<name>X0XTC4_9ZZZZ</name>
<feature type="non-terminal residue" evidence="1">
    <location>
        <position position="1"/>
    </location>
</feature>
<comment type="caution">
    <text evidence="1">The sequence shown here is derived from an EMBL/GenBank/DDBJ whole genome shotgun (WGS) entry which is preliminary data.</text>
</comment>
<dbReference type="EMBL" id="BARS01047302">
    <property type="protein sequence ID" value="GAG38572.1"/>
    <property type="molecule type" value="Genomic_DNA"/>
</dbReference>
<organism evidence="1">
    <name type="scientific">marine sediment metagenome</name>
    <dbReference type="NCBI Taxonomy" id="412755"/>
    <lineage>
        <taxon>unclassified sequences</taxon>
        <taxon>metagenomes</taxon>
        <taxon>ecological metagenomes</taxon>
    </lineage>
</organism>
<sequence length="245" mass="28706">LGRALKYQQIGLSQADMQFTDQKSFNFEKFAAAYGLNKIAYGKYEDINFATIREGRKLLWQDTYRPLDQLITRAITDQWIKFISPGGWCLKSDYSDIECLRPDYKNRTNVAAVMVEKLRYTPAMASKMVRLPLTEEMIKEHPWLNEEPPAKQAGGFAQEPKQMVEKLVDKSFKKGMELTEEERTALSWDYIHKVLDPGEKNWKKALDQFFTRQANKMQDNVDVWLKKQKAIPEDIDREVYLTGFW</sequence>
<dbReference type="Pfam" id="PF04860">
    <property type="entry name" value="Phage_portal"/>
    <property type="match status" value="1"/>
</dbReference>
<accession>X0XTC4</accession>
<proteinExistence type="predicted"/>
<dbReference type="AlphaFoldDB" id="X0XTC4"/>
<feature type="non-terminal residue" evidence="1">
    <location>
        <position position="245"/>
    </location>
</feature>
<dbReference type="InterPro" id="IPR006944">
    <property type="entry name" value="Phage/GTA_portal"/>
</dbReference>
<reference evidence="1" key="1">
    <citation type="journal article" date="2014" name="Front. Microbiol.">
        <title>High frequency of phylogenetically diverse reductive dehalogenase-homologous genes in deep subseafloor sedimentary metagenomes.</title>
        <authorList>
            <person name="Kawai M."/>
            <person name="Futagami T."/>
            <person name="Toyoda A."/>
            <person name="Takaki Y."/>
            <person name="Nishi S."/>
            <person name="Hori S."/>
            <person name="Arai W."/>
            <person name="Tsubouchi T."/>
            <person name="Morono Y."/>
            <person name="Uchiyama I."/>
            <person name="Ito T."/>
            <person name="Fujiyama A."/>
            <person name="Inagaki F."/>
            <person name="Takami H."/>
        </authorList>
    </citation>
    <scope>NUCLEOTIDE SEQUENCE</scope>
    <source>
        <strain evidence="1">Expedition CK06-06</strain>
    </source>
</reference>
<protein>
    <submittedName>
        <fullName evidence="1">Uncharacterized protein</fullName>
    </submittedName>
</protein>